<name>A0A9W9AKH3_9AGAR</name>
<evidence type="ECO:0000256" key="1">
    <source>
        <dbReference type="SAM" id="SignalP"/>
    </source>
</evidence>
<evidence type="ECO:0000313" key="2">
    <source>
        <dbReference type="EMBL" id="KAJ4483570.1"/>
    </source>
</evidence>
<protein>
    <recommendedName>
        <fullName evidence="4">Secreted protein</fullName>
    </recommendedName>
</protein>
<dbReference type="OrthoDB" id="3055478at2759"/>
<keyword evidence="3" id="KW-1185">Reference proteome</keyword>
<reference evidence="2" key="1">
    <citation type="submission" date="2022-08" db="EMBL/GenBank/DDBJ databases">
        <title>A Global Phylogenomic Analysis of the Shiitake Genus Lentinula.</title>
        <authorList>
            <consortium name="DOE Joint Genome Institute"/>
            <person name="Sierra-Patev S."/>
            <person name="Min B."/>
            <person name="Naranjo-Ortiz M."/>
            <person name="Looney B."/>
            <person name="Konkel Z."/>
            <person name="Slot J.C."/>
            <person name="Sakamoto Y."/>
            <person name="Steenwyk J.L."/>
            <person name="Rokas A."/>
            <person name="Carro J."/>
            <person name="Camarero S."/>
            <person name="Ferreira P."/>
            <person name="Molpeceres G."/>
            <person name="Ruiz-Duenas F.J."/>
            <person name="Serrano A."/>
            <person name="Henrissat B."/>
            <person name="Drula E."/>
            <person name="Hughes K.W."/>
            <person name="Mata J.L."/>
            <person name="Ishikawa N.K."/>
            <person name="Vargas-Isla R."/>
            <person name="Ushijima S."/>
            <person name="Smith C.A."/>
            <person name="Ahrendt S."/>
            <person name="Andreopoulos W."/>
            <person name="He G."/>
            <person name="Labutti K."/>
            <person name="Lipzen A."/>
            <person name="Ng V."/>
            <person name="Riley R."/>
            <person name="Sandor L."/>
            <person name="Barry K."/>
            <person name="Martinez A.T."/>
            <person name="Xiao Y."/>
            <person name="Gibbons J.G."/>
            <person name="Terashima K."/>
            <person name="Grigoriev I.V."/>
            <person name="Hibbett D.S."/>
        </authorList>
    </citation>
    <scope>NUCLEOTIDE SEQUENCE</scope>
    <source>
        <strain evidence="2">JLM2183</strain>
    </source>
</reference>
<organism evidence="2 3">
    <name type="scientific">Lentinula aciculospora</name>
    <dbReference type="NCBI Taxonomy" id="153920"/>
    <lineage>
        <taxon>Eukaryota</taxon>
        <taxon>Fungi</taxon>
        <taxon>Dikarya</taxon>
        <taxon>Basidiomycota</taxon>
        <taxon>Agaricomycotina</taxon>
        <taxon>Agaricomycetes</taxon>
        <taxon>Agaricomycetidae</taxon>
        <taxon>Agaricales</taxon>
        <taxon>Marasmiineae</taxon>
        <taxon>Omphalotaceae</taxon>
        <taxon>Lentinula</taxon>
    </lineage>
</organism>
<gene>
    <name evidence="2" type="ORF">J3R30DRAFT_3449544</name>
</gene>
<comment type="caution">
    <text evidence="2">The sequence shown here is derived from an EMBL/GenBank/DDBJ whole genome shotgun (WGS) entry which is preliminary data.</text>
</comment>
<sequence length="83" mass="9337">MMNMQIIIASILFLAAGISNVTSMPGPIDPGLQRVVAEKNGMGVVVSYPCFPRRNHYNCILTRTRQNQQRIVPYPPHRLALFL</sequence>
<dbReference type="Proteomes" id="UP001150266">
    <property type="component" value="Unassembled WGS sequence"/>
</dbReference>
<evidence type="ECO:0008006" key="4">
    <source>
        <dbReference type="Google" id="ProtNLM"/>
    </source>
</evidence>
<evidence type="ECO:0000313" key="3">
    <source>
        <dbReference type="Proteomes" id="UP001150266"/>
    </source>
</evidence>
<dbReference type="EMBL" id="JAOTPV010000004">
    <property type="protein sequence ID" value="KAJ4483570.1"/>
    <property type="molecule type" value="Genomic_DNA"/>
</dbReference>
<accession>A0A9W9AKH3</accession>
<dbReference type="AlphaFoldDB" id="A0A9W9AKH3"/>
<proteinExistence type="predicted"/>
<keyword evidence="1" id="KW-0732">Signal</keyword>
<feature type="signal peptide" evidence="1">
    <location>
        <begin position="1"/>
        <end position="23"/>
    </location>
</feature>
<feature type="chain" id="PRO_5040817131" description="Secreted protein" evidence="1">
    <location>
        <begin position="24"/>
        <end position="83"/>
    </location>
</feature>